<accession>A0A318S4W4</accession>
<gene>
    <name evidence="1" type="ORF">DES52_10843</name>
</gene>
<dbReference type="Proteomes" id="UP000248326">
    <property type="component" value="Unassembled WGS sequence"/>
</dbReference>
<name>A0A318S4W4_9DEIO</name>
<reference evidence="1 2" key="1">
    <citation type="submission" date="2018-06" db="EMBL/GenBank/DDBJ databases">
        <title>Genomic Encyclopedia of Type Strains, Phase IV (KMG-IV): sequencing the most valuable type-strain genomes for metagenomic binning, comparative biology and taxonomic classification.</title>
        <authorList>
            <person name="Goeker M."/>
        </authorList>
    </citation>
    <scope>NUCLEOTIDE SEQUENCE [LARGE SCALE GENOMIC DNA]</scope>
    <source>
        <strain evidence="1 2">DSM 18048</strain>
    </source>
</reference>
<evidence type="ECO:0000313" key="2">
    <source>
        <dbReference type="Proteomes" id="UP000248326"/>
    </source>
</evidence>
<evidence type="ECO:0000313" key="1">
    <source>
        <dbReference type="EMBL" id="PYE53514.1"/>
    </source>
</evidence>
<organism evidence="1 2">
    <name type="scientific">Deinococcus yavapaiensis KR-236</name>
    <dbReference type="NCBI Taxonomy" id="694435"/>
    <lineage>
        <taxon>Bacteria</taxon>
        <taxon>Thermotogati</taxon>
        <taxon>Deinococcota</taxon>
        <taxon>Deinococci</taxon>
        <taxon>Deinococcales</taxon>
        <taxon>Deinococcaceae</taxon>
        <taxon>Deinococcus</taxon>
    </lineage>
</organism>
<sequence length="270" mass="29027">MLAASMAAAQPYVQHDFGQIASAAYRPLFAWCDGPDRVVAVSSPAKLLGPNETVAVSLASLTKSAPERVNIARYQLGPADGAAGSVYYGLRPFGSAASTEGNFLHVSNIQRADGGYTFTHVVAVTSNGQALECRYFTVNEADPASGGPTEGSVFAGASAKRSVWIQRLPNGRYMYRSFDYVGSERLPETSESRVSGDFDTSKRGIRLSNGIRTKTSAGGLVYQFRNGGYTYRVEVGSTARPFARVTVTSNGRTLLSEPFRFYSDSRPRGE</sequence>
<proteinExistence type="predicted"/>
<protein>
    <submittedName>
        <fullName evidence="1">Uncharacterized protein</fullName>
    </submittedName>
</protein>
<dbReference type="EMBL" id="QJSX01000008">
    <property type="protein sequence ID" value="PYE53514.1"/>
    <property type="molecule type" value="Genomic_DNA"/>
</dbReference>
<keyword evidence="2" id="KW-1185">Reference proteome</keyword>
<comment type="caution">
    <text evidence="1">The sequence shown here is derived from an EMBL/GenBank/DDBJ whole genome shotgun (WGS) entry which is preliminary data.</text>
</comment>
<dbReference type="AlphaFoldDB" id="A0A318S4W4"/>